<gene>
    <name evidence="1" type="ORF">C3731_17680</name>
</gene>
<dbReference type="EMBL" id="PTRC01000033">
    <property type="protein sequence ID" value="PQA72229.1"/>
    <property type="molecule type" value="Genomic_DNA"/>
</dbReference>
<dbReference type="AlphaFoldDB" id="A0A2S7IW41"/>
<dbReference type="Proteomes" id="UP000238493">
    <property type="component" value="Unassembled WGS sequence"/>
</dbReference>
<name>A0A2S7IW41_9HYPH</name>
<sequence>MSNQREIPPVPGSIYFKMGFVKGDLAHPDYALIRLDEIESQSENDGFLQIVFKPRAYPVRAEKAGETGSKGKSWLSRFLFR</sequence>
<organism evidence="1 2">
    <name type="scientific">Brucella oryzae</name>
    <dbReference type="NCBI Taxonomy" id="335286"/>
    <lineage>
        <taxon>Bacteria</taxon>
        <taxon>Pseudomonadati</taxon>
        <taxon>Pseudomonadota</taxon>
        <taxon>Alphaproteobacteria</taxon>
        <taxon>Hyphomicrobiales</taxon>
        <taxon>Brucellaceae</taxon>
        <taxon>Brucella/Ochrobactrum group</taxon>
        <taxon>Brucella</taxon>
    </lineage>
</organism>
<protein>
    <submittedName>
        <fullName evidence="1">Uncharacterized protein</fullName>
    </submittedName>
</protein>
<accession>A0A2S7IW41</accession>
<dbReference type="RefSeq" id="WP_104756935.1">
    <property type="nucleotide sequence ID" value="NZ_PTRC01000033.1"/>
</dbReference>
<evidence type="ECO:0000313" key="2">
    <source>
        <dbReference type="Proteomes" id="UP000238493"/>
    </source>
</evidence>
<keyword evidence="2" id="KW-1185">Reference proteome</keyword>
<comment type="caution">
    <text evidence="1">The sequence shown here is derived from an EMBL/GenBank/DDBJ whole genome shotgun (WGS) entry which is preliminary data.</text>
</comment>
<proteinExistence type="predicted"/>
<evidence type="ECO:0000313" key="1">
    <source>
        <dbReference type="EMBL" id="PQA72229.1"/>
    </source>
</evidence>
<reference evidence="1 2" key="1">
    <citation type="submission" date="2018-02" db="EMBL/GenBank/DDBJ databases">
        <title>Draft genome sequence of Ochrobactrum oryzae found in Brazil.</title>
        <authorList>
            <person name="Cerdeira L."/>
            <person name="Andrade F."/>
            <person name="Zacariotto T."/>
            <person name="Barbosa B."/>
            <person name="Santos S."/>
            <person name="Cassetari V."/>
            <person name="Lincopan N."/>
        </authorList>
    </citation>
    <scope>NUCLEOTIDE SEQUENCE [LARGE SCALE GENOMIC DNA]</scope>
    <source>
        <strain evidence="1 2">OA447</strain>
    </source>
</reference>